<evidence type="ECO:0000259" key="6">
    <source>
        <dbReference type="Pfam" id="PF15908"/>
    </source>
</evidence>
<feature type="coiled-coil region" evidence="4">
    <location>
        <begin position="375"/>
        <end position="455"/>
    </location>
</feature>
<protein>
    <recommendedName>
        <fullName evidence="6">Hyaluronan-mediated motility receptor C-terminal domain-containing protein</fullName>
    </recommendedName>
</protein>
<dbReference type="SUPFAM" id="SSF57997">
    <property type="entry name" value="Tropomyosin"/>
    <property type="match status" value="1"/>
</dbReference>
<evidence type="ECO:0000256" key="5">
    <source>
        <dbReference type="SAM" id="MobiDB-lite"/>
    </source>
</evidence>
<reference evidence="7" key="1">
    <citation type="submission" date="2019-08" db="EMBL/GenBank/DDBJ databases">
        <title>The improved chromosome-level genome for the pearl oyster Pinctada fucata martensii using PacBio sequencing and Hi-C.</title>
        <authorList>
            <person name="Zheng Z."/>
        </authorList>
    </citation>
    <scope>NUCLEOTIDE SEQUENCE</scope>
    <source>
        <strain evidence="7">ZZ-2019</strain>
        <tissue evidence="7">Adductor muscle</tissue>
    </source>
</reference>
<organism evidence="7 8">
    <name type="scientific">Pinctada imbricata</name>
    <name type="common">Atlantic pearl-oyster</name>
    <name type="synonym">Pinctada martensii</name>
    <dbReference type="NCBI Taxonomy" id="66713"/>
    <lineage>
        <taxon>Eukaryota</taxon>
        <taxon>Metazoa</taxon>
        <taxon>Spiralia</taxon>
        <taxon>Lophotrochozoa</taxon>
        <taxon>Mollusca</taxon>
        <taxon>Bivalvia</taxon>
        <taxon>Autobranchia</taxon>
        <taxon>Pteriomorphia</taxon>
        <taxon>Pterioida</taxon>
        <taxon>Pterioidea</taxon>
        <taxon>Pteriidae</taxon>
        <taxon>Pinctada</taxon>
    </lineage>
</organism>
<comment type="caution">
    <text evidence="7">The sequence shown here is derived from an EMBL/GenBank/DDBJ whole genome shotgun (WGS) entry which is preliminary data.</text>
</comment>
<keyword evidence="3" id="KW-0206">Cytoskeleton</keyword>
<feature type="coiled-coil region" evidence="4">
    <location>
        <begin position="1029"/>
        <end position="1174"/>
    </location>
</feature>
<keyword evidence="8" id="KW-1185">Reference proteome</keyword>
<accession>A0AA88Y923</accession>
<keyword evidence="4" id="KW-0175">Coiled coil</keyword>
<proteinExistence type="predicted"/>
<evidence type="ECO:0000313" key="7">
    <source>
        <dbReference type="EMBL" id="KAK3100424.1"/>
    </source>
</evidence>
<feature type="coiled-coil region" evidence="4">
    <location>
        <begin position="498"/>
        <end position="757"/>
    </location>
</feature>
<name>A0AA88Y923_PINIB</name>
<feature type="coiled-coil region" evidence="4">
    <location>
        <begin position="811"/>
        <end position="999"/>
    </location>
</feature>
<dbReference type="InterPro" id="IPR031794">
    <property type="entry name" value="HMMR_C"/>
</dbReference>
<feature type="domain" description="Hyaluronan-mediated motility receptor C-terminal" evidence="6">
    <location>
        <begin position="1144"/>
        <end position="1309"/>
    </location>
</feature>
<dbReference type="EMBL" id="VSWD01000006">
    <property type="protein sequence ID" value="KAK3100424.1"/>
    <property type="molecule type" value="Genomic_DNA"/>
</dbReference>
<sequence length="1356" mass="157141">MSFAKASIKRFNEDKGCAPPVGAYNPKEGEKKGAIVIEKTERFKNQKDATPGVGAFDISRSTPSKTPKPNESVCSQPSNMSFAKPKLKPMSNPADMAKIKELEKEIKKLLLERTDQGKQISQKEDDIVKLEGRLHTAQTDKSSLIAKVASLEKEQKEIKKSNEHLKNKVSTMENAGKRHEGIQTELSALKNQLDLKDKEIAHLKQELESAKAAHMSDYTVFEKIITTLEEKMSDLDINSHENCPKCDEDKENIQPEDNPDLNEKAVEGVRKNSIKEEKCKRKIEKLQKRFSEVIGGYSAKMMDFSHKYHEAVVRGDDLQQIITQKEKCLQDLRDTLTMEKQLFHDRLKDLGIESLEDMEQIGYLKGNVSSVVENIKIKDQRIFEANAEIAALREKLDNLDEEKNVLNGNIQSLTEKFHNIELALDEEQTKSKQSLEQLDAQLRVTRDNLLDLQTEHDVLQCKNKELIRCLNKEKGERETLAYQLSDQEVSSGGMLTLVQTKEELIADLEIQLEANRVEMKHVKEAMDEQCEKIQHLQNQVTELERSLKEKEDLFTSTESQNQQKDMEMSNIQSELSTVQAEREDLKNVVKEYEEKMEVYRERIGKYETEITAVELKLEDMESDYFETAKENGNLLEEANKKVDQLTELKSELLKQINDLSSEKSQLVQEYSDLEKQLETHKKEMTECEQSLQNANLKLMDEVQDVKNKKEELDERVIALDNGRQEMEVTVKAREETIRGLQNELEAETQSKAALTSSLAKLKSRENEMSSVICDKEKAIESFKKEIGQLMKEIDYLSEVREQDQIETKDKLELYEKRISQLGEEKMKLENEIKFVDSEKKALESEVFILKSEIESLKEELEKERETVSGEIHTFTERIAEYKAEQYTSEQTIQDLDSKVESLQVENEELSSQCDHLQDKVTELKQESEKVEGLQIQLNNLSEENSCLTDQVGKSEETKCAMRKEIEKLESELSVIGEKLKKESENLQDNEKRFQALLQEEVHKRCVKEQETEKLQKQWTEDQQKWQLEIKSGIELLEKAQREVDNEKQLRKTLIEDNRKLEQNFSRLESDSHEYKKQFHRLQDEYKTSVEHIKVLTAELNGAHSENTKLTERVNQVENFLEEQTREIEDIRMKHEEELTQIQNNTKSSSDPEELDRLTAECEKWQKLYEDLSTKVEPFMEQLDAFELEKQALLGRSNHAQAEIDKLSTQYAKLLGHQNQKQKIHHIIKMKEENNSLRKARTFLYTFFEKLHEVTSLKEQCSKQKRTITKLEEKLDTKDGKKRFDPSKAFSFFKGKENDGATPSATPLKEADINSPTWSSKRLSLPVRSTKLKKCDKCGKQKPNGNLPHAWSEAWYL</sequence>
<gene>
    <name evidence="7" type="ORF">FSP39_019743</name>
</gene>
<evidence type="ECO:0000256" key="3">
    <source>
        <dbReference type="ARBA" id="ARBA00023212"/>
    </source>
</evidence>
<dbReference type="Pfam" id="PF15905">
    <property type="entry name" value="HMMR_N"/>
    <property type="match status" value="1"/>
</dbReference>
<evidence type="ECO:0000313" key="8">
    <source>
        <dbReference type="Proteomes" id="UP001186944"/>
    </source>
</evidence>
<dbReference type="GO" id="GO:0005540">
    <property type="term" value="F:hyaluronic acid binding"/>
    <property type="evidence" value="ECO:0007669"/>
    <property type="project" value="InterPro"/>
</dbReference>
<feature type="compositionally biased region" description="Polar residues" evidence="5">
    <location>
        <begin position="59"/>
        <end position="81"/>
    </location>
</feature>
<dbReference type="Pfam" id="PF15908">
    <property type="entry name" value="HMMR_C"/>
    <property type="match status" value="1"/>
</dbReference>
<feature type="region of interest" description="Disordered" evidence="5">
    <location>
        <begin position="1293"/>
        <end position="1318"/>
    </location>
</feature>
<feature type="region of interest" description="Disordered" evidence="5">
    <location>
        <begin position="42"/>
        <end position="93"/>
    </location>
</feature>
<dbReference type="GO" id="GO:0016020">
    <property type="term" value="C:membrane"/>
    <property type="evidence" value="ECO:0007669"/>
    <property type="project" value="TreeGrafter"/>
</dbReference>
<dbReference type="PANTHER" id="PTHR18956:SF6">
    <property type="entry name" value="HYALURONAN MEDIATED MOTILITY RECEPTOR"/>
    <property type="match status" value="1"/>
</dbReference>
<dbReference type="GO" id="GO:0005819">
    <property type="term" value="C:spindle"/>
    <property type="evidence" value="ECO:0007669"/>
    <property type="project" value="UniProtKB-SubCell"/>
</dbReference>
<keyword evidence="2" id="KW-0963">Cytoplasm</keyword>
<dbReference type="Gene3D" id="1.10.287.1490">
    <property type="match status" value="2"/>
</dbReference>
<evidence type="ECO:0000256" key="4">
    <source>
        <dbReference type="SAM" id="Coils"/>
    </source>
</evidence>
<comment type="subcellular location">
    <subcellularLocation>
        <location evidence="1">Cytoplasm</location>
        <location evidence="1">Cytoskeleton</location>
        <location evidence="1">Spindle</location>
    </subcellularLocation>
</comment>
<evidence type="ECO:0000256" key="2">
    <source>
        <dbReference type="ARBA" id="ARBA00022490"/>
    </source>
</evidence>
<evidence type="ECO:0000256" key="1">
    <source>
        <dbReference type="ARBA" id="ARBA00004186"/>
    </source>
</evidence>
<dbReference type="InterPro" id="IPR026203">
    <property type="entry name" value="IHABP"/>
</dbReference>
<dbReference type="PANTHER" id="PTHR18956">
    <property type="entry name" value="HYALURONAN MEDIATED MOTILITY RECEPTOR"/>
    <property type="match status" value="1"/>
</dbReference>
<dbReference type="Proteomes" id="UP001186944">
    <property type="component" value="Unassembled WGS sequence"/>
</dbReference>